<dbReference type="RefSeq" id="WP_243734385.1">
    <property type="nucleotide sequence ID" value="NZ_SNXI01000001.1"/>
</dbReference>
<name>A0A4R6PQ18_9GAMM</name>
<sequence length="151" mass="17201">MHKKAGVLSLCALALGLLSGCGEVERGYGDGDAETEEAQVIKGFYQSVYRDDDLNKAKQFASERMDGLIDHYATLNGVERYVLGRYFDQVELTIEAESIVPYLNKKQERRVTVIFDGKYNDETVKDSRDVVLVQEEGQWRVDQILDARYRP</sequence>
<dbReference type="PROSITE" id="PS51257">
    <property type="entry name" value="PROKAR_LIPOPROTEIN"/>
    <property type="match status" value="1"/>
</dbReference>
<evidence type="ECO:0000313" key="1">
    <source>
        <dbReference type="EMBL" id="TDP40568.1"/>
    </source>
</evidence>
<keyword evidence="2" id="KW-1185">Reference proteome</keyword>
<protein>
    <recommendedName>
        <fullName evidence="3">DUF3828 domain-containing protein</fullName>
    </recommendedName>
</protein>
<dbReference type="EMBL" id="SNXI01000001">
    <property type="protein sequence ID" value="TDP40568.1"/>
    <property type="molecule type" value="Genomic_DNA"/>
</dbReference>
<accession>A0A4R6PQ18</accession>
<evidence type="ECO:0000313" key="2">
    <source>
        <dbReference type="Proteomes" id="UP000295531"/>
    </source>
</evidence>
<organism evidence="1 2">
    <name type="scientific">Idiomarina aquatica</name>
    <dbReference type="NCBI Taxonomy" id="1327752"/>
    <lineage>
        <taxon>Bacteria</taxon>
        <taxon>Pseudomonadati</taxon>
        <taxon>Pseudomonadota</taxon>
        <taxon>Gammaproteobacteria</taxon>
        <taxon>Alteromonadales</taxon>
        <taxon>Idiomarinaceae</taxon>
        <taxon>Idiomarina</taxon>
    </lineage>
</organism>
<dbReference type="Proteomes" id="UP000295531">
    <property type="component" value="Unassembled WGS sequence"/>
</dbReference>
<proteinExistence type="predicted"/>
<evidence type="ECO:0008006" key="3">
    <source>
        <dbReference type="Google" id="ProtNLM"/>
    </source>
</evidence>
<comment type="caution">
    <text evidence="1">The sequence shown here is derived from an EMBL/GenBank/DDBJ whole genome shotgun (WGS) entry which is preliminary data.</text>
</comment>
<dbReference type="AlphaFoldDB" id="A0A4R6PQ18"/>
<gene>
    <name evidence="1" type="ORF">DEU29_101112</name>
</gene>
<reference evidence="1 2" key="1">
    <citation type="submission" date="2019-03" db="EMBL/GenBank/DDBJ databases">
        <title>Freshwater and sediment microbial communities from various areas in North America, analyzing microbe dynamics in response to fracking.</title>
        <authorList>
            <person name="Lamendella R."/>
        </authorList>
    </citation>
    <scope>NUCLEOTIDE SEQUENCE [LARGE SCALE GENOMIC DNA]</scope>
    <source>
        <strain evidence="1 2">18_TX</strain>
    </source>
</reference>